<name>A0A1E5HBE5_9ENTE</name>
<dbReference type="GO" id="GO:0005886">
    <property type="term" value="C:plasma membrane"/>
    <property type="evidence" value="ECO:0007669"/>
    <property type="project" value="UniProtKB-SubCell"/>
</dbReference>
<comment type="catalytic activity">
    <reaction evidence="5">
        <text>Cleavage of hydrophobic, N-terminal signal or leader sequences from secreted and periplasmic proteins.</text>
        <dbReference type="EC" id="3.4.21.89"/>
    </reaction>
</comment>
<dbReference type="STRING" id="1131292.BCR24_03585"/>
<dbReference type="GO" id="GO:0004252">
    <property type="term" value="F:serine-type endopeptidase activity"/>
    <property type="evidence" value="ECO:0007669"/>
    <property type="project" value="InterPro"/>
</dbReference>
<comment type="similarity">
    <text evidence="2 5">Belongs to the peptidase S26 family.</text>
</comment>
<dbReference type="OrthoDB" id="2188996at2"/>
<comment type="subcellular location">
    <subcellularLocation>
        <location evidence="1">Cell membrane</location>
        <topology evidence="1">Single-pass type II membrane protein</topology>
    </subcellularLocation>
    <subcellularLocation>
        <location evidence="5">Membrane</location>
        <topology evidence="5">Single-pass type II membrane protein</topology>
    </subcellularLocation>
</comment>
<dbReference type="InterPro" id="IPR019533">
    <property type="entry name" value="Peptidase_S26"/>
</dbReference>
<evidence type="ECO:0000313" key="8">
    <source>
        <dbReference type="EMBL" id="OEG22223.1"/>
    </source>
</evidence>
<dbReference type="PROSITE" id="PS00501">
    <property type="entry name" value="SPASE_I_1"/>
    <property type="match status" value="1"/>
</dbReference>
<evidence type="ECO:0000256" key="6">
    <source>
        <dbReference type="SAM" id="MobiDB-lite"/>
    </source>
</evidence>
<dbReference type="SUPFAM" id="SSF51306">
    <property type="entry name" value="LexA/Signal peptidase"/>
    <property type="match status" value="1"/>
</dbReference>
<keyword evidence="4 5" id="KW-0378">Hydrolase</keyword>
<keyword evidence="9" id="KW-1185">Reference proteome</keyword>
<evidence type="ECO:0000256" key="1">
    <source>
        <dbReference type="ARBA" id="ARBA00004401"/>
    </source>
</evidence>
<dbReference type="InterPro" id="IPR000223">
    <property type="entry name" value="Pept_S26A_signal_pept_1"/>
</dbReference>
<dbReference type="RefSeq" id="WP_069640332.1">
    <property type="nucleotide sequence ID" value="NZ_JAFBEZ010000018.1"/>
</dbReference>
<dbReference type="NCBIfam" id="TIGR02227">
    <property type="entry name" value="sigpep_I_bact"/>
    <property type="match status" value="1"/>
</dbReference>
<dbReference type="InterPro" id="IPR036286">
    <property type="entry name" value="LexA/Signal_pep-like_sf"/>
</dbReference>
<gene>
    <name evidence="8" type="ORF">BCR24_03585</name>
</gene>
<dbReference type="PRINTS" id="PR00727">
    <property type="entry name" value="LEADERPTASE"/>
</dbReference>
<keyword evidence="5" id="KW-0472">Membrane</keyword>
<feature type="region of interest" description="Disordered" evidence="6">
    <location>
        <begin position="1"/>
        <end position="39"/>
    </location>
</feature>
<reference evidence="9" key="1">
    <citation type="submission" date="2016-09" db="EMBL/GenBank/DDBJ databases">
        <authorList>
            <person name="Gulvik C.A."/>
        </authorList>
    </citation>
    <scope>NUCLEOTIDE SEQUENCE [LARGE SCALE GENOMIC DNA]</scope>
    <source>
        <strain evidence="9">LMG 26676</strain>
    </source>
</reference>
<feature type="compositionally biased region" description="Polar residues" evidence="6">
    <location>
        <begin position="13"/>
        <end position="22"/>
    </location>
</feature>
<proteinExistence type="inferred from homology"/>
<dbReference type="Gene3D" id="2.10.109.10">
    <property type="entry name" value="Umud Fragment, subunit A"/>
    <property type="match status" value="1"/>
</dbReference>
<evidence type="ECO:0000256" key="2">
    <source>
        <dbReference type="ARBA" id="ARBA00009370"/>
    </source>
</evidence>
<feature type="compositionally biased region" description="Basic residues" evidence="6">
    <location>
        <begin position="1"/>
        <end position="12"/>
    </location>
</feature>
<feature type="transmembrane region" description="Helical" evidence="5">
    <location>
        <begin position="51"/>
        <end position="75"/>
    </location>
</feature>
<dbReference type="InterPro" id="IPR019756">
    <property type="entry name" value="Pept_S26A_signal_pept_1_Ser-AS"/>
</dbReference>
<dbReference type="Proteomes" id="UP000094469">
    <property type="component" value="Unassembled WGS sequence"/>
</dbReference>
<evidence type="ECO:0000313" key="9">
    <source>
        <dbReference type="Proteomes" id="UP000094469"/>
    </source>
</evidence>
<dbReference type="EC" id="3.4.21.89" evidence="5"/>
<dbReference type="PANTHER" id="PTHR43390">
    <property type="entry name" value="SIGNAL PEPTIDASE I"/>
    <property type="match status" value="1"/>
</dbReference>
<organism evidence="8 9">
    <name type="scientific">Enterococcus ureilyticus</name>
    <dbReference type="NCBI Taxonomy" id="1131292"/>
    <lineage>
        <taxon>Bacteria</taxon>
        <taxon>Bacillati</taxon>
        <taxon>Bacillota</taxon>
        <taxon>Bacilli</taxon>
        <taxon>Lactobacillales</taxon>
        <taxon>Enterococcaceae</taxon>
        <taxon>Enterococcus</taxon>
    </lineage>
</organism>
<dbReference type="Pfam" id="PF10502">
    <property type="entry name" value="Peptidase_S26"/>
    <property type="match status" value="1"/>
</dbReference>
<evidence type="ECO:0000259" key="7">
    <source>
        <dbReference type="Pfam" id="PF10502"/>
    </source>
</evidence>
<dbReference type="GO" id="GO:0006465">
    <property type="term" value="P:signal peptide processing"/>
    <property type="evidence" value="ECO:0007669"/>
    <property type="project" value="InterPro"/>
</dbReference>
<dbReference type="PANTHER" id="PTHR43390:SF1">
    <property type="entry name" value="CHLOROPLAST PROCESSING PEPTIDASE"/>
    <property type="match status" value="1"/>
</dbReference>
<evidence type="ECO:0000256" key="3">
    <source>
        <dbReference type="ARBA" id="ARBA00022670"/>
    </source>
</evidence>
<evidence type="ECO:0000256" key="4">
    <source>
        <dbReference type="ARBA" id="ARBA00022801"/>
    </source>
</evidence>
<keyword evidence="3 5" id="KW-0645">Protease</keyword>
<keyword evidence="5" id="KW-1133">Transmembrane helix</keyword>
<keyword evidence="5" id="KW-0812">Transmembrane</keyword>
<dbReference type="EMBL" id="MIKC01000023">
    <property type="protein sequence ID" value="OEG22223.1"/>
    <property type="molecule type" value="Genomic_DNA"/>
</dbReference>
<accession>A0A1E5HBE5</accession>
<sequence length="216" mass="25213">MKQRPIPKKKNTTKVSRNTRIPSSGKRRSPSRDKRVSKQKWRRRRWQIKEFFLAVTLVSIVAIGVSVFFISILTVRGYSMVPTLREGDKVLIQKKTTFRRFDIVAYTVGDGEPQIRRIIGLPGETIRYTQDTLFVNEQPVDEKFLVDEINESQKNGRDYTEDFEQQPIVIPEGYYFVLGDNRPYATDSRHYGLVAEKRFLGKVTTQLFPFNEIKAF</sequence>
<dbReference type="CDD" id="cd06462">
    <property type="entry name" value="Peptidase_S24_S26"/>
    <property type="match status" value="1"/>
</dbReference>
<feature type="domain" description="Peptidase S26" evidence="7">
    <location>
        <begin position="49"/>
        <end position="205"/>
    </location>
</feature>
<dbReference type="AlphaFoldDB" id="A0A1E5HBE5"/>
<dbReference type="GO" id="GO:0009003">
    <property type="term" value="F:signal peptidase activity"/>
    <property type="evidence" value="ECO:0007669"/>
    <property type="project" value="UniProtKB-EC"/>
</dbReference>
<evidence type="ECO:0000256" key="5">
    <source>
        <dbReference type="RuleBase" id="RU362042"/>
    </source>
</evidence>
<comment type="caution">
    <text evidence="8">The sequence shown here is derived from an EMBL/GenBank/DDBJ whole genome shotgun (WGS) entry which is preliminary data.</text>
</comment>
<protein>
    <recommendedName>
        <fullName evidence="5">Signal peptidase I</fullName>
        <ecNumber evidence="5">3.4.21.89</ecNumber>
    </recommendedName>
</protein>